<dbReference type="SUPFAM" id="SSF55073">
    <property type="entry name" value="Nucleotide cyclase"/>
    <property type="match status" value="1"/>
</dbReference>
<dbReference type="EMBL" id="BAAAZC010000019">
    <property type="protein sequence ID" value="GAA3976664.1"/>
    <property type="molecule type" value="Genomic_DNA"/>
</dbReference>
<dbReference type="Proteomes" id="UP001500742">
    <property type="component" value="Unassembled WGS sequence"/>
</dbReference>
<dbReference type="RefSeq" id="WP_259087261.1">
    <property type="nucleotide sequence ID" value="NZ_BAAAZC010000019.1"/>
</dbReference>
<dbReference type="Gene3D" id="3.30.70.1230">
    <property type="entry name" value="Nucleotide cyclase"/>
    <property type="match status" value="1"/>
</dbReference>
<keyword evidence="2" id="KW-1185">Reference proteome</keyword>
<evidence type="ECO:0000313" key="2">
    <source>
        <dbReference type="Proteomes" id="UP001500742"/>
    </source>
</evidence>
<protein>
    <submittedName>
        <fullName evidence="1">Adenylate/guanylate cyclase domain-containing protein</fullName>
    </submittedName>
</protein>
<sequence length="229" mass="25238">MAIKETLTEEVEKILSTKWDVRDGTVIPTSDSVGLGSGAVKIKATFLYADLAGSSALAANCPWETTAKIIRAYLNICTRLIKAHGGEIRSFDGDRVMGIFIGDAPNTNAIKCARKIDWIVHNVLNEKAKRFASIKNNNILITHCVGIDTSDAVAVRAGIRNNNDLIWIGRAPSFAAKLSDIRSYPYTVYVSSDSFKVASNQDKTIWKTENFTYANKNYTVYKTLTPLQP</sequence>
<reference evidence="2" key="1">
    <citation type="journal article" date="2019" name="Int. J. Syst. Evol. Microbiol.">
        <title>The Global Catalogue of Microorganisms (GCM) 10K type strain sequencing project: providing services to taxonomists for standard genome sequencing and annotation.</title>
        <authorList>
            <consortium name="The Broad Institute Genomics Platform"/>
            <consortium name="The Broad Institute Genome Sequencing Center for Infectious Disease"/>
            <person name="Wu L."/>
            <person name="Ma J."/>
        </authorList>
    </citation>
    <scope>NUCLEOTIDE SEQUENCE [LARGE SCALE GENOMIC DNA]</scope>
    <source>
        <strain evidence="2">JCM 16601</strain>
    </source>
</reference>
<name>A0ABP7Q5L6_9SPHI</name>
<dbReference type="InterPro" id="IPR029787">
    <property type="entry name" value="Nucleotide_cyclase"/>
</dbReference>
<gene>
    <name evidence="1" type="ORF">GCM10022210_29320</name>
</gene>
<comment type="caution">
    <text evidence="1">The sequence shown here is derived from an EMBL/GenBank/DDBJ whole genome shotgun (WGS) entry which is preliminary data.</text>
</comment>
<organism evidence="1 2">
    <name type="scientific">Mucilaginibacter dorajii</name>
    <dbReference type="NCBI Taxonomy" id="692994"/>
    <lineage>
        <taxon>Bacteria</taxon>
        <taxon>Pseudomonadati</taxon>
        <taxon>Bacteroidota</taxon>
        <taxon>Sphingobacteriia</taxon>
        <taxon>Sphingobacteriales</taxon>
        <taxon>Sphingobacteriaceae</taxon>
        <taxon>Mucilaginibacter</taxon>
    </lineage>
</organism>
<evidence type="ECO:0000313" key="1">
    <source>
        <dbReference type="EMBL" id="GAA3976664.1"/>
    </source>
</evidence>
<accession>A0ABP7Q5L6</accession>
<proteinExistence type="predicted"/>